<dbReference type="EMBL" id="ML119675">
    <property type="protein sequence ID" value="RPA81912.1"/>
    <property type="molecule type" value="Genomic_DNA"/>
</dbReference>
<evidence type="ECO:0000313" key="2">
    <source>
        <dbReference type="EMBL" id="RPA81912.1"/>
    </source>
</evidence>
<keyword evidence="3" id="KW-1185">Reference proteome</keyword>
<reference evidence="2 3" key="1">
    <citation type="journal article" date="2018" name="Nat. Ecol. Evol.">
        <title>Pezizomycetes genomes reveal the molecular basis of ectomycorrhizal truffle lifestyle.</title>
        <authorList>
            <person name="Murat C."/>
            <person name="Payen T."/>
            <person name="Noel B."/>
            <person name="Kuo A."/>
            <person name="Morin E."/>
            <person name="Chen J."/>
            <person name="Kohler A."/>
            <person name="Krizsan K."/>
            <person name="Balestrini R."/>
            <person name="Da Silva C."/>
            <person name="Montanini B."/>
            <person name="Hainaut M."/>
            <person name="Levati E."/>
            <person name="Barry K.W."/>
            <person name="Belfiori B."/>
            <person name="Cichocki N."/>
            <person name="Clum A."/>
            <person name="Dockter R.B."/>
            <person name="Fauchery L."/>
            <person name="Guy J."/>
            <person name="Iotti M."/>
            <person name="Le Tacon F."/>
            <person name="Lindquist E.A."/>
            <person name="Lipzen A."/>
            <person name="Malagnac F."/>
            <person name="Mello A."/>
            <person name="Molinier V."/>
            <person name="Miyauchi S."/>
            <person name="Poulain J."/>
            <person name="Riccioni C."/>
            <person name="Rubini A."/>
            <person name="Sitrit Y."/>
            <person name="Splivallo R."/>
            <person name="Traeger S."/>
            <person name="Wang M."/>
            <person name="Zifcakova L."/>
            <person name="Wipf D."/>
            <person name="Zambonelli A."/>
            <person name="Paolocci F."/>
            <person name="Nowrousian M."/>
            <person name="Ottonello S."/>
            <person name="Baldrian P."/>
            <person name="Spatafora J.W."/>
            <person name="Henrissat B."/>
            <person name="Nagy L.G."/>
            <person name="Aury J.M."/>
            <person name="Wincker P."/>
            <person name="Grigoriev I.V."/>
            <person name="Bonfante P."/>
            <person name="Martin F.M."/>
        </authorList>
    </citation>
    <scope>NUCLEOTIDE SEQUENCE [LARGE SCALE GENOMIC DNA]</scope>
    <source>
        <strain evidence="2 3">RN42</strain>
    </source>
</reference>
<protein>
    <submittedName>
        <fullName evidence="2">Uncharacterized protein</fullName>
    </submittedName>
</protein>
<sequence>MTSTGLCRNLVTNSDEMTPVCYRHFDPVGTLAVQVEVVGLSLGVYFQRGLLRVDPHSTCHPTPTIPSIRIWPIKQTRPCMCAVVCDGRHVKVKVVVEREEKQFVSGARRELRGEREDVEQKEKRERERREEKGIDRPLIAKAERKEPRKKK</sequence>
<name>A0A3N4I749_ASCIM</name>
<feature type="compositionally biased region" description="Basic and acidic residues" evidence="1">
    <location>
        <begin position="105"/>
        <end position="135"/>
    </location>
</feature>
<gene>
    <name evidence="2" type="ORF">BJ508DRAFT_414397</name>
</gene>
<dbReference type="Proteomes" id="UP000275078">
    <property type="component" value="Unassembled WGS sequence"/>
</dbReference>
<evidence type="ECO:0000313" key="3">
    <source>
        <dbReference type="Proteomes" id="UP000275078"/>
    </source>
</evidence>
<dbReference type="AlphaFoldDB" id="A0A3N4I749"/>
<accession>A0A3N4I749</accession>
<proteinExistence type="predicted"/>
<feature type="compositionally biased region" description="Basic and acidic residues" evidence="1">
    <location>
        <begin position="141"/>
        <end position="151"/>
    </location>
</feature>
<organism evidence="2 3">
    <name type="scientific">Ascobolus immersus RN42</name>
    <dbReference type="NCBI Taxonomy" id="1160509"/>
    <lineage>
        <taxon>Eukaryota</taxon>
        <taxon>Fungi</taxon>
        <taxon>Dikarya</taxon>
        <taxon>Ascomycota</taxon>
        <taxon>Pezizomycotina</taxon>
        <taxon>Pezizomycetes</taxon>
        <taxon>Pezizales</taxon>
        <taxon>Ascobolaceae</taxon>
        <taxon>Ascobolus</taxon>
    </lineage>
</organism>
<evidence type="ECO:0000256" key="1">
    <source>
        <dbReference type="SAM" id="MobiDB-lite"/>
    </source>
</evidence>
<feature type="region of interest" description="Disordered" evidence="1">
    <location>
        <begin position="105"/>
        <end position="151"/>
    </location>
</feature>